<name>A0ABV4UCG2_9BACT</name>
<dbReference type="PANTHER" id="PTHR43133:SF25">
    <property type="entry name" value="RNA POLYMERASE SIGMA FACTOR RFAY-RELATED"/>
    <property type="match status" value="1"/>
</dbReference>
<feature type="domain" description="RNA polymerase sigma factor 70 region 4 type 2" evidence="8">
    <location>
        <begin position="127"/>
        <end position="177"/>
    </location>
</feature>
<evidence type="ECO:0000256" key="3">
    <source>
        <dbReference type="ARBA" id="ARBA00023082"/>
    </source>
</evidence>
<evidence type="ECO:0000256" key="4">
    <source>
        <dbReference type="ARBA" id="ARBA00023125"/>
    </source>
</evidence>
<dbReference type="InterPro" id="IPR013324">
    <property type="entry name" value="RNA_pol_sigma_r3/r4-like"/>
</dbReference>
<dbReference type="SUPFAM" id="SSF88946">
    <property type="entry name" value="Sigma2 domain of RNA polymerase sigma factors"/>
    <property type="match status" value="1"/>
</dbReference>
<dbReference type="InterPro" id="IPR039425">
    <property type="entry name" value="RNA_pol_sigma-70-like"/>
</dbReference>
<keyword evidence="2 6" id="KW-0805">Transcription regulation</keyword>
<evidence type="ECO:0000256" key="1">
    <source>
        <dbReference type="ARBA" id="ARBA00010641"/>
    </source>
</evidence>
<reference evidence="9 10" key="1">
    <citation type="submission" date="2024-08" db="EMBL/GenBank/DDBJ databases">
        <title>Whole-genome sequencing of halo(alkali)philic microorganisms from hypersaline lakes.</title>
        <authorList>
            <person name="Sorokin D.Y."/>
            <person name="Merkel A.Y."/>
            <person name="Messina E."/>
            <person name="Yakimov M."/>
        </authorList>
    </citation>
    <scope>NUCLEOTIDE SEQUENCE [LARGE SCALE GENOMIC DNA]</scope>
    <source>
        <strain evidence="9 10">AB-hyl4</strain>
    </source>
</reference>
<dbReference type="RefSeq" id="WP_425347184.1">
    <property type="nucleotide sequence ID" value="NZ_JBGUBD010000018.1"/>
</dbReference>
<dbReference type="Gene3D" id="1.10.1740.10">
    <property type="match status" value="1"/>
</dbReference>
<evidence type="ECO:0000259" key="7">
    <source>
        <dbReference type="Pfam" id="PF04542"/>
    </source>
</evidence>
<dbReference type="Pfam" id="PF04542">
    <property type="entry name" value="Sigma70_r2"/>
    <property type="match status" value="1"/>
</dbReference>
<keyword evidence="4 6" id="KW-0238">DNA-binding</keyword>
<dbReference type="EMBL" id="JBGUBD010000018">
    <property type="protein sequence ID" value="MFA9480263.1"/>
    <property type="molecule type" value="Genomic_DNA"/>
</dbReference>
<dbReference type="Proteomes" id="UP001575105">
    <property type="component" value="Unassembled WGS sequence"/>
</dbReference>
<comment type="caution">
    <text evidence="9">The sequence shown here is derived from an EMBL/GenBank/DDBJ whole genome shotgun (WGS) entry which is preliminary data.</text>
</comment>
<dbReference type="NCBIfam" id="TIGR02937">
    <property type="entry name" value="sigma70-ECF"/>
    <property type="match status" value="1"/>
</dbReference>
<evidence type="ECO:0000256" key="6">
    <source>
        <dbReference type="RuleBase" id="RU000716"/>
    </source>
</evidence>
<dbReference type="InterPro" id="IPR007627">
    <property type="entry name" value="RNA_pol_sigma70_r2"/>
</dbReference>
<dbReference type="InterPro" id="IPR000838">
    <property type="entry name" value="RNA_pol_sigma70_ECF_CS"/>
</dbReference>
<sequence>MVEQGLSDEQRARAQQVIRPHLPLLLRTAGYMTRHEQDAQDLVQDAVLKAMKAIDRFEPGTDARSWLLTILRRAHIDRVRQAQRRGTVLSLDAAEAFDVEDPQADRQGVHDEQWHTPQQLMERFEEQQIIEALRGLHAEIRWTLLLVDVEGLDLSEAARVLEVPVGTVKSRTHRGRGMLRDRLFQFASEHGWIAQGDHHAS</sequence>
<evidence type="ECO:0000313" key="9">
    <source>
        <dbReference type="EMBL" id="MFA9480263.1"/>
    </source>
</evidence>
<keyword evidence="3 6" id="KW-0731">Sigma factor</keyword>
<dbReference type="InterPro" id="IPR013249">
    <property type="entry name" value="RNA_pol_sigma70_r4_t2"/>
</dbReference>
<dbReference type="InterPro" id="IPR014284">
    <property type="entry name" value="RNA_pol_sigma-70_dom"/>
</dbReference>
<evidence type="ECO:0000256" key="2">
    <source>
        <dbReference type="ARBA" id="ARBA00023015"/>
    </source>
</evidence>
<dbReference type="SUPFAM" id="SSF88659">
    <property type="entry name" value="Sigma3 and sigma4 domains of RNA polymerase sigma factors"/>
    <property type="match status" value="1"/>
</dbReference>
<protein>
    <recommendedName>
        <fullName evidence="6">RNA polymerase sigma factor</fullName>
    </recommendedName>
</protein>
<dbReference type="InterPro" id="IPR036388">
    <property type="entry name" value="WH-like_DNA-bd_sf"/>
</dbReference>
<dbReference type="Pfam" id="PF08281">
    <property type="entry name" value="Sigma70_r4_2"/>
    <property type="match status" value="1"/>
</dbReference>
<keyword evidence="5 6" id="KW-0804">Transcription</keyword>
<dbReference type="InterPro" id="IPR013325">
    <property type="entry name" value="RNA_pol_sigma_r2"/>
</dbReference>
<evidence type="ECO:0000259" key="8">
    <source>
        <dbReference type="Pfam" id="PF08281"/>
    </source>
</evidence>
<proteinExistence type="inferred from homology"/>
<dbReference type="PROSITE" id="PS01063">
    <property type="entry name" value="SIGMA70_ECF"/>
    <property type="match status" value="1"/>
</dbReference>
<evidence type="ECO:0000313" key="10">
    <source>
        <dbReference type="Proteomes" id="UP001575105"/>
    </source>
</evidence>
<feature type="domain" description="RNA polymerase sigma-70 region 2" evidence="7">
    <location>
        <begin position="18"/>
        <end position="85"/>
    </location>
</feature>
<keyword evidence="10" id="KW-1185">Reference proteome</keyword>
<dbReference type="PANTHER" id="PTHR43133">
    <property type="entry name" value="RNA POLYMERASE ECF-TYPE SIGMA FACTO"/>
    <property type="match status" value="1"/>
</dbReference>
<accession>A0ABV4UCG2</accession>
<evidence type="ECO:0000256" key="5">
    <source>
        <dbReference type="ARBA" id="ARBA00023163"/>
    </source>
</evidence>
<comment type="similarity">
    <text evidence="1 6">Belongs to the sigma-70 factor family. ECF subfamily.</text>
</comment>
<dbReference type="Gene3D" id="1.10.10.10">
    <property type="entry name" value="Winged helix-like DNA-binding domain superfamily/Winged helix DNA-binding domain"/>
    <property type="match status" value="1"/>
</dbReference>
<gene>
    <name evidence="9" type="ORF">ACERK3_18475</name>
</gene>
<organism evidence="9 10">
    <name type="scientific">Natronomicrosphaera hydrolytica</name>
    <dbReference type="NCBI Taxonomy" id="3242702"/>
    <lineage>
        <taxon>Bacteria</taxon>
        <taxon>Pseudomonadati</taxon>
        <taxon>Planctomycetota</taxon>
        <taxon>Phycisphaerae</taxon>
        <taxon>Phycisphaerales</taxon>
        <taxon>Phycisphaeraceae</taxon>
        <taxon>Natronomicrosphaera</taxon>
    </lineage>
</organism>